<reference evidence="10" key="1">
    <citation type="submission" date="2014-05" db="EMBL/GenBank/DDBJ databases">
        <title>The transcriptome of the halophilic microalga Tetraselmis sp. GSL018 isolated from the Great Salt Lake, Utah.</title>
        <authorList>
            <person name="Jinkerson R.E."/>
            <person name="D'Adamo S."/>
            <person name="Posewitz M.C."/>
        </authorList>
    </citation>
    <scope>NUCLEOTIDE SEQUENCE</scope>
    <source>
        <strain evidence="10">GSL018</strain>
    </source>
</reference>
<evidence type="ECO:0000313" key="10">
    <source>
        <dbReference type="EMBL" id="JAC72049.1"/>
    </source>
</evidence>
<keyword evidence="2" id="KW-0813">Transport</keyword>
<dbReference type="GO" id="GO:0030134">
    <property type="term" value="C:COPII-coated ER to Golgi transport vesicle"/>
    <property type="evidence" value="ECO:0007669"/>
    <property type="project" value="TreeGrafter"/>
</dbReference>
<organism evidence="10">
    <name type="scientific">Tetraselmis sp. GSL018</name>
    <dbReference type="NCBI Taxonomy" id="582737"/>
    <lineage>
        <taxon>Eukaryota</taxon>
        <taxon>Viridiplantae</taxon>
        <taxon>Chlorophyta</taxon>
        <taxon>core chlorophytes</taxon>
        <taxon>Chlorodendrophyceae</taxon>
        <taxon>Chlorodendrales</taxon>
        <taxon>Chlorodendraceae</taxon>
        <taxon>Tetraselmis</taxon>
    </lineage>
</organism>
<evidence type="ECO:0000256" key="1">
    <source>
        <dbReference type="ARBA" id="ARBA00004370"/>
    </source>
</evidence>
<accession>A0A061RMS0</accession>
<keyword evidence="4" id="KW-0653">Protein transport</keyword>
<keyword evidence="3 8" id="KW-0812">Transmembrane</keyword>
<keyword evidence="6 8" id="KW-0472">Membrane</keyword>
<protein>
    <submittedName>
        <fullName evidence="10">Yos1-like protein</fullName>
    </submittedName>
</protein>
<dbReference type="PANTHER" id="PTHR15858">
    <property type="entry name" value="IMMEDIATE EARLY RESPONSE 3-INTERACTING PROTEIN 1"/>
    <property type="match status" value="1"/>
</dbReference>
<evidence type="ECO:0000256" key="9">
    <source>
        <dbReference type="SAM" id="SignalP"/>
    </source>
</evidence>
<dbReference type="GO" id="GO:0005789">
    <property type="term" value="C:endoplasmic reticulum membrane"/>
    <property type="evidence" value="ECO:0007669"/>
    <property type="project" value="TreeGrafter"/>
</dbReference>
<dbReference type="GO" id="GO:0000139">
    <property type="term" value="C:Golgi membrane"/>
    <property type="evidence" value="ECO:0007669"/>
    <property type="project" value="TreeGrafter"/>
</dbReference>
<evidence type="ECO:0000256" key="3">
    <source>
        <dbReference type="ARBA" id="ARBA00022692"/>
    </source>
</evidence>
<dbReference type="GO" id="GO:0015031">
    <property type="term" value="P:protein transport"/>
    <property type="evidence" value="ECO:0007669"/>
    <property type="project" value="UniProtKB-KW"/>
</dbReference>
<keyword evidence="5 8" id="KW-1133">Transmembrane helix</keyword>
<dbReference type="PANTHER" id="PTHR15858:SF0">
    <property type="entry name" value="IMMEDIATE EARLY RESPONSE 3-INTERACTING PROTEIN 1"/>
    <property type="match status" value="1"/>
</dbReference>
<evidence type="ECO:0000256" key="4">
    <source>
        <dbReference type="ARBA" id="ARBA00022927"/>
    </source>
</evidence>
<evidence type="ECO:0000256" key="6">
    <source>
        <dbReference type="ARBA" id="ARBA00023136"/>
    </source>
</evidence>
<comment type="subcellular location">
    <subcellularLocation>
        <location evidence="1">Membrane</location>
    </subcellularLocation>
</comment>
<name>A0A061RMS0_9CHLO</name>
<dbReference type="AlphaFoldDB" id="A0A061RMS0"/>
<sequence length="81" mass="9186">MSLWTLVQASLMFANGFAIVNNDRFLEKHGWGYSALYDRGYGLGPGHMKRSTIGFLHACSYLRLPLLMFNVIVIFVKLLFG</sequence>
<dbReference type="Pfam" id="PF08571">
    <property type="entry name" value="Yos1"/>
    <property type="match status" value="1"/>
</dbReference>
<dbReference type="EMBL" id="GBEZ01013989">
    <property type="protein sequence ID" value="JAC72049.1"/>
    <property type="molecule type" value="Transcribed_RNA"/>
</dbReference>
<proteinExistence type="inferred from homology"/>
<evidence type="ECO:0000256" key="2">
    <source>
        <dbReference type="ARBA" id="ARBA00022448"/>
    </source>
</evidence>
<feature type="chain" id="PRO_5001610680" evidence="9">
    <location>
        <begin position="19"/>
        <end position="81"/>
    </location>
</feature>
<feature type="transmembrane region" description="Helical" evidence="8">
    <location>
        <begin position="61"/>
        <end position="80"/>
    </location>
</feature>
<dbReference type="InterPro" id="IPR013880">
    <property type="entry name" value="Yos1"/>
</dbReference>
<dbReference type="GO" id="GO:0006888">
    <property type="term" value="P:endoplasmic reticulum to Golgi vesicle-mediated transport"/>
    <property type="evidence" value="ECO:0007669"/>
    <property type="project" value="TreeGrafter"/>
</dbReference>
<gene>
    <name evidence="10" type="ORF">TSPGSL018_609</name>
</gene>
<evidence type="ECO:0000256" key="5">
    <source>
        <dbReference type="ARBA" id="ARBA00022989"/>
    </source>
</evidence>
<feature type="signal peptide" evidence="9">
    <location>
        <begin position="1"/>
        <end position="18"/>
    </location>
</feature>
<evidence type="ECO:0000256" key="8">
    <source>
        <dbReference type="SAM" id="Phobius"/>
    </source>
</evidence>
<evidence type="ECO:0000256" key="7">
    <source>
        <dbReference type="ARBA" id="ARBA00024203"/>
    </source>
</evidence>
<keyword evidence="9" id="KW-0732">Signal</keyword>
<comment type="similarity">
    <text evidence="7">Belongs to the YOS1 family.</text>
</comment>